<dbReference type="EMBL" id="AZBU02000013">
    <property type="protein sequence ID" value="TKR58563.1"/>
    <property type="molecule type" value="Genomic_DNA"/>
</dbReference>
<sequence>MLSKHAFPHIPLFPSLCNFFCPTLANPFWHEIPVLLRVWFQLPSNLDFPKPDRKANVPNRPLHLERSPRSNFNKMTSGSRSLGFPSIIFRTCG</sequence>
<comment type="caution">
    <text evidence="2">The sequence shown here is derived from an EMBL/GenBank/DDBJ whole genome shotgun (WGS) entry which is preliminary data.</text>
</comment>
<proteinExistence type="predicted"/>
<evidence type="ECO:0000256" key="1">
    <source>
        <dbReference type="SAM" id="MobiDB-lite"/>
    </source>
</evidence>
<protein>
    <submittedName>
        <fullName evidence="2">Uncharacterized protein</fullName>
    </submittedName>
</protein>
<reference evidence="2 3" key="1">
    <citation type="journal article" date="2015" name="Genome Biol.">
        <title>Comparative genomics of Steinernema reveals deeply conserved gene regulatory networks.</title>
        <authorList>
            <person name="Dillman A.R."/>
            <person name="Macchietto M."/>
            <person name="Porter C.F."/>
            <person name="Rogers A."/>
            <person name="Williams B."/>
            <person name="Antoshechkin I."/>
            <person name="Lee M.M."/>
            <person name="Goodwin Z."/>
            <person name="Lu X."/>
            <person name="Lewis E.E."/>
            <person name="Goodrich-Blair H."/>
            <person name="Stock S.P."/>
            <person name="Adams B.J."/>
            <person name="Sternberg P.W."/>
            <person name="Mortazavi A."/>
        </authorList>
    </citation>
    <scope>NUCLEOTIDE SEQUENCE [LARGE SCALE GENOMIC DNA]</scope>
    <source>
        <strain evidence="2 3">ALL</strain>
    </source>
</reference>
<gene>
    <name evidence="2" type="ORF">L596_029992</name>
</gene>
<keyword evidence="3" id="KW-1185">Reference proteome</keyword>
<dbReference type="Proteomes" id="UP000298663">
    <property type="component" value="Unassembled WGS sequence"/>
</dbReference>
<reference evidence="2 3" key="2">
    <citation type="journal article" date="2019" name="G3 (Bethesda)">
        <title>Hybrid Assembly of the Genome of the Entomopathogenic Nematode Steinernema carpocapsae Identifies the X-Chromosome.</title>
        <authorList>
            <person name="Serra L."/>
            <person name="Macchietto M."/>
            <person name="Macias-Munoz A."/>
            <person name="McGill C.J."/>
            <person name="Rodriguez I.M."/>
            <person name="Rodriguez B."/>
            <person name="Murad R."/>
            <person name="Mortazavi A."/>
        </authorList>
    </citation>
    <scope>NUCLEOTIDE SEQUENCE [LARGE SCALE GENOMIC DNA]</scope>
    <source>
        <strain evidence="2 3">ALL</strain>
    </source>
</reference>
<evidence type="ECO:0000313" key="3">
    <source>
        <dbReference type="Proteomes" id="UP000298663"/>
    </source>
</evidence>
<dbReference type="AlphaFoldDB" id="A0A4U5LRF1"/>
<feature type="compositionally biased region" description="Polar residues" evidence="1">
    <location>
        <begin position="69"/>
        <end position="78"/>
    </location>
</feature>
<organism evidence="2 3">
    <name type="scientific">Steinernema carpocapsae</name>
    <name type="common">Entomopathogenic nematode</name>
    <dbReference type="NCBI Taxonomy" id="34508"/>
    <lineage>
        <taxon>Eukaryota</taxon>
        <taxon>Metazoa</taxon>
        <taxon>Ecdysozoa</taxon>
        <taxon>Nematoda</taxon>
        <taxon>Chromadorea</taxon>
        <taxon>Rhabditida</taxon>
        <taxon>Tylenchina</taxon>
        <taxon>Panagrolaimomorpha</taxon>
        <taxon>Strongyloidoidea</taxon>
        <taxon>Steinernematidae</taxon>
        <taxon>Steinernema</taxon>
    </lineage>
</organism>
<name>A0A4U5LRF1_STECR</name>
<evidence type="ECO:0000313" key="2">
    <source>
        <dbReference type="EMBL" id="TKR58563.1"/>
    </source>
</evidence>
<accession>A0A4U5LRF1</accession>
<feature type="region of interest" description="Disordered" evidence="1">
    <location>
        <begin position="51"/>
        <end position="78"/>
    </location>
</feature>